<dbReference type="InterPro" id="IPR007693">
    <property type="entry name" value="DNA_helicase_DnaB-like_N"/>
</dbReference>
<keyword evidence="9" id="KW-0460">Magnesium</keyword>
<proteinExistence type="inferred from homology"/>
<dbReference type="InterPro" id="IPR006295">
    <property type="entry name" value="DNA_primase_DnaG"/>
</dbReference>
<comment type="catalytic activity">
    <reaction evidence="12">
        <text>ssDNA + n NTP = ssDNA/pppN(pN)n-1 hybrid + (n-1) diphosphate.</text>
        <dbReference type="EC" id="2.7.7.101"/>
    </reaction>
</comment>
<dbReference type="Gene3D" id="3.40.1360.10">
    <property type="match status" value="1"/>
</dbReference>
<dbReference type="SUPFAM" id="SSF56731">
    <property type="entry name" value="DNA primase core"/>
    <property type="match status" value="1"/>
</dbReference>
<dbReference type="Gene3D" id="3.90.980.10">
    <property type="entry name" value="DNA primase, catalytic core, N-terminal domain"/>
    <property type="match status" value="1"/>
</dbReference>
<dbReference type="InterPro" id="IPR034151">
    <property type="entry name" value="TOPRIM_DnaG_bac"/>
</dbReference>
<comment type="subunit">
    <text evidence="12">Monomer. Interacts with DnaB.</text>
</comment>
<dbReference type="OrthoDB" id="9803773at2"/>
<dbReference type="HAMAP" id="MF_00974">
    <property type="entry name" value="DNA_primase_DnaG"/>
    <property type="match status" value="1"/>
</dbReference>
<dbReference type="EMBL" id="QJJQ01000007">
    <property type="protein sequence ID" value="PXW86514.1"/>
    <property type="molecule type" value="Genomic_DNA"/>
</dbReference>
<name>A0A2V3VZZ6_9BACI</name>
<dbReference type="Proteomes" id="UP000247978">
    <property type="component" value="Unassembled WGS sequence"/>
</dbReference>
<evidence type="ECO:0000256" key="3">
    <source>
        <dbReference type="ARBA" id="ARBA00022679"/>
    </source>
</evidence>
<keyword evidence="8 12" id="KW-0862">Zinc</keyword>
<dbReference type="InterPro" id="IPR030846">
    <property type="entry name" value="DnaG_bac"/>
</dbReference>
<dbReference type="GO" id="GO:0003677">
    <property type="term" value="F:DNA binding"/>
    <property type="evidence" value="ECO:0007669"/>
    <property type="project" value="UniProtKB-KW"/>
</dbReference>
<dbReference type="GO" id="GO:0003899">
    <property type="term" value="F:DNA-directed RNA polymerase activity"/>
    <property type="evidence" value="ECO:0007669"/>
    <property type="project" value="UniProtKB-UniRule"/>
</dbReference>
<evidence type="ECO:0000256" key="11">
    <source>
        <dbReference type="ARBA" id="ARBA00023163"/>
    </source>
</evidence>
<feature type="zinc finger region" description="CHC2-type" evidence="12 14">
    <location>
        <begin position="40"/>
        <end position="64"/>
    </location>
</feature>
<dbReference type="InterPro" id="IPR016136">
    <property type="entry name" value="DNA_helicase_N/primase_C"/>
</dbReference>
<dbReference type="InterPro" id="IPR036185">
    <property type="entry name" value="DNA_heli_DnaB-like_N_sf"/>
</dbReference>
<evidence type="ECO:0000313" key="16">
    <source>
        <dbReference type="EMBL" id="PXW86514.1"/>
    </source>
</evidence>
<keyword evidence="6 12" id="KW-0479">Metal-binding</keyword>
<dbReference type="Pfam" id="PF13155">
    <property type="entry name" value="Toprim_2"/>
    <property type="match status" value="1"/>
</dbReference>
<dbReference type="GO" id="GO:0005524">
    <property type="term" value="F:ATP binding"/>
    <property type="evidence" value="ECO:0007669"/>
    <property type="project" value="InterPro"/>
</dbReference>
<dbReference type="GO" id="GO:0008270">
    <property type="term" value="F:zinc ion binding"/>
    <property type="evidence" value="ECO:0007669"/>
    <property type="project" value="UniProtKB-UniRule"/>
</dbReference>
<feature type="domain" description="Toprim" evidence="15">
    <location>
        <begin position="258"/>
        <end position="339"/>
    </location>
</feature>
<dbReference type="AlphaFoldDB" id="A0A2V3VZZ6"/>
<dbReference type="Gene3D" id="3.90.580.10">
    <property type="entry name" value="Zinc finger, CHC2-type domain"/>
    <property type="match status" value="1"/>
</dbReference>
<dbReference type="CDD" id="cd03364">
    <property type="entry name" value="TOPRIM_DnaG_primases"/>
    <property type="match status" value="1"/>
</dbReference>
<evidence type="ECO:0000256" key="5">
    <source>
        <dbReference type="ARBA" id="ARBA00022705"/>
    </source>
</evidence>
<evidence type="ECO:0000256" key="12">
    <source>
        <dbReference type="HAMAP-Rule" id="MF_00974"/>
    </source>
</evidence>
<keyword evidence="4 12" id="KW-0548">Nucleotidyltransferase</keyword>
<evidence type="ECO:0000256" key="4">
    <source>
        <dbReference type="ARBA" id="ARBA00022695"/>
    </source>
</evidence>
<dbReference type="Pfam" id="PF00772">
    <property type="entry name" value="DnaB"/>
    <property type="match status" value="1"/>
</dbReference>
<evidence type="ECO:0000313" key="17">
    <source>
        <dbReference type="Proteomes" id="UP000247978"/>
    </source>
</evidence>
<evidence type="ECO:0000256" key="6">
    <source>
        <dbReference type="ARBA" id="ARBA00022723"/>
    </source>
</evidence>
<dbReference type="EC" id="2.7.7.101" evidence="12"/>
<dbReference type="GO" id="GO:0005737">
    <property type="term" value="C:cytoplasm"/>
    <property type="evidence" value="ECO:0007669"/>
    <property type="project" value="TreeGrafter"/>
</dbReference>
<keyword evidence="1 12" id="KW-0240">DNA-directed RNA polymerase</keyword>
<organism evidence="16 17">
    <name type="scientific">Pseudogracilibacillus auburnensis</name>
    <dbReference type="NCBI Taxonomy" id="1494959"/>
    <lineage>
        <taxon>Bacteria</taxon>
        <taxon>Bacillati</taxon>
        <taxon>Bacillota</taxon>
        <taxon>Bacilli</taxon>
        <taxon>Bacillales</taxon>
        <taxon>Bacillaceae</taxon>
        <taxon>Pseudogracilibacillus</taxon>
    </lineage>
</organism>
<accession>A0A2V3VZZ6</accession>
<keyword evidence="7 12" id="KW-0863">Zinc-finger</keyword>
<keyword evidence="17" id="KW-1185">Reference proteome</keyword>
<dbReference type="InterPro" id="IPR002694">
    <property type="entry name" value="Znf_CHC2"/>
</dbReference>
<dbReference type="Pfam" id="PF08275">
    <property type="entry name" value="DNAG_N"/>
    <property type="match status" value="1"/>
</dbReference>
<dbReference type="PANTHER" id="PTHR30313">
    <property type="entry name" value="DNA PRIMASE"/>
    <property type="match status" value="1"/>
</dbReference>
<dbReference type="SUPFAM" id="SSF48024">
    <property type="entry name" value="N-terminal domain of DnaB helicase"/>
    <property type="match status" value="1"/>
</dbReference>
<dbReference type="InterPro" id="IPR019475">
    <property type="entry name" value="DNA_primase_DnaB-bd"/>
</dbReference>
<comment type="domain">
    <text evidence="12">Contains an N-terminal zinc-binding domain, a central core domain that contains the primase activity, and a C-terminal DnaB-binding domain.</text>
</comment>
<keyword evidence="3 12" id="KW-0808">Transferase</keyword>
<evidence type="ECO:0000256" key="13">
    <source>
        <dbReference type="PIRNR" id="PIRNR002811"/>
    </source>
</evidence>
<evidence type="ECO:0000256" key="1">
    <source>
        <dbReference type="ARBA" id="ARBA00022478"/>
    </source>
</evidence>
<dbReference type="InterPro" id="IPR006171">
    <property type="entry name" value="TOPRIM_dom"/>
</dbReference>
<keyword evidence="11 12" id="KW-0804">Transcription</keyword>
<dbReference type="InterPro" id="IPR036977">
    <property type="entry name" value="DNA_primase_Znf_CHC2"/>
</dbReference>
<evidence type="ECO:0000256" key="2">
    <source>
        <dbReference type="ARBA" id="ARBA00022515"/>
    </source>
</evidence>
<dbReference type="GO" id="GO:0003678">
    <property type="term" value="F:DNA helicase activity"/>
    <property type="evidence" value="ECO:0007669"/>
    <property type="project" value="InterPro"/>
</dbReference>
<evidence type="ECO:0000256" key="10">
    <source>
        <dbReference type="ARBA" id="ARBA00023125"/>
    </source>
</evidence>
<comment type="caution">
    <text evidence="16">The sequence shown here is derived from an EMBL/GenBank/DDBJ whole genome shotgun (WGS) entry which is preliminary data.</text>
</comment>
<dbReference type="GO" id="GO:1990077">
    <property type="term" value="C:primosome complex"/>
    <property type="evidence" value="ECO:0007669"/>
    <property type="project" value="UniProtKB-KW"/>
</dbReference>
<dbReference type="PANTHER" id="PTHR30313:SF2">
    <property type="entry name" value="DNA PRIMASE"/>
    <property type="match status" value="1"/>
</dbReference>
<dbReference type="InterPro" id="IPR013264">
    <property type="entry name" value="DNAG_N"/>
</dbReference>
<dbReference type="RefSeq" id="WP_110395422.1">
    <property type="nucleotide sequence ID" value="NZ_JADIJL010000012.1"/>
</dbReference>
<dbReference type="SMART" id="SM00493">
    <property type="entry name" value="TOPRIM"/>
    <property type="match status" value="1"/>
</dbReference>
<dbReference type="NCBIfam" id="TIGR01391">
    <property type="entry name" value="dnaG"/>
    <property type="match status" value="1"/>
</dbReference>
<keyword evidence="2 12" id="KW-0639">Primosome</keyword>
<evidence type="ECO:0000256" key="9">
    <source>
        <dbReference type="ARBA" id="ARBA00022842"/>
    </source>
</evidence>
<dbReference type="PIRSF" id="PIRSF002811">
    <property type="entry name" value="DnaG"/>
    <property type="match status" value="1"/>
</dbReference>
<dbReference type="FunFam" id="3.90.580.10:FF:000001">
    <property type="entry name" value="DNA primase"/>
    <property type="match status" value="1"/>
</dbReference>
<dbReference type="PROSITE" id="PS50880">
    <property type="entry name" value="TOPRIM"/>
    <property type="match status" value="1"/>
</dbReference>
<evidence type="ECO:0000256" key="8">
    <source>
        <dbReference type="ARBA" id="ARBA00022833"/>
    </source>
</evidence>
<dbReference type="Pfam" id="PF01807">
    <property type="entry name" value="Zn_ribbon_DnaG"/>
    <property type="match status" value="1"/>
</dbReference>
<protein>
    <recommendedName>
        <fullName evidence="12 13">DNA primase</fullName>
        <ecNumber evidence="12">2.7.7.101</ecNumber>
    </recommendedName>
</protein>
<dbReference type="SMART" id="SM00400">
    <property type="entry name" value="ZnF_CHCC"/>
    <property type="match status" value="1"/>
</dbReference>
<evidence type="ECO:0000256" key="7">
    <source>
        <dbReference type="ARBA" id="ARBA00022771"/>
    </source>
</evidence>
<comment type="similarity">
    <text evidence="12 13">Belongs to the DnaG primase family.</text>
</comment>
<evidence type="ECO:0000256" key="14">
    <source>
        <dbReference type="PIRSR" id="PIRSR002811-1"/>
    </source>
</evidence>
<dbReference type="SUPFAM" id="SSF57783">
    <property type="entry name" value="Zinc beta-ribbon"/>
    <property type="match status" value="1"/>
</dbReference>
<dbReference type="InterPro" id="IPR037068">
    <property type="entry name" value="DNA_primase_core_N_sf"/>
</dbReference>
<comment type="cofactor">
    <cofactor evidence="12 13 14">
        <name>Zn(2+)</name>
        <dbReference type="ChEBI" id="CHEBI:29105"/>
    </cofactor>
    <text evidence="12 13 14">Binds 1 zinc ion per monomer.</text>
</comment>
<dbReference type="GO" id="GO:0000428">
    <property type="term" value="C:DNA-directed RNA polymerase complex"/>
    <property type="evidence" value="ECO:0007669"/>
    <property type="project" value="UniProtKB-KW"/>
</dbReference>
<keyword evidence="5 12" id="KW-0235">DNA replication</keyword>
<dbReference type="Pfam" id="PF10410">
    <property type="entry name" value="DnaB_bind"/>
    <property type="match status" value="1"/>
</dbReference>
<reference evidence="16 17" key="1">
    <citation type="submission" date="2018-05" db="EMBL/GenBank/DDBJ databases">
        <title>Genomic Encyclopedia of Type Strains, Phase IV (KMG-IV): sequencing the most valuable type-strain genomes for metagenomic binning, comparative biology and taxonomic classification.</title>
        <authorList>
            <person name="Goeker M."/>
        </authorList>
    </citation>
    <scope>NUCLEOTIDE SEQUENCE [LARGE SCALE GENOMIC DNA]</scope>
    <source>
        <strain evidence="16 17">DSM 28556</strain>
    </source>
</reference>
<comment type="function">
    <text evidence="12 13">RNA polymerase that catalyzes the synthesis of short RNA molecules used as primers for DNA polymerase during DNA replication.</text>
</comment>
<dbReference type="GO" id="GO:0006269">
    <property type="term" value="P:DNA replication, synthesis of primer"/>
    <property type="evidence" value="ECO:0007669"/>
    <property type="project" value="UniProtKB-UniRule"/>
</dbReference>
<evidence type="ECO:0000259" key="15">
    <source>
        <dbReference type="PROSITE" id="PS50880"/>
    </source>
</evidence>
<dbReference type="Gene3D" id="1.10.860.10">
    <property type="entry name" value="DNAb Helicase, Chain A"/>
    <property type="match status" value="1"/>
</dbReference>
<keyword evidence="10 12" id="KW-0238">DNA-binding</keyword>
<gene>
    <name evidence="12" type="primary">dnaG</name>
    <name evidence="16" type="ORF">DFR56_10732</name>
</gene>
<sequence>MFTEIPDEIIEQIRKENDIVGVIEEYVQLKRQGKNFFGLCPFHDEKSPSFSVTKEKQIFHCFGCGKGGNVINFLMEIETFTFIEAVTYLANRVGITLPETRKRQTSLSEETSSLLSAYDWLTKYYYHLLKYSEEGKIGLDYFTKRGIKEETIDQFQLGFAPTNSEFTMEFLKKKGFHQQLLVKAGLFAARSNDEYVDVFRGRVTFPIKNHLGRTVAFGGRAFQGEEPKYLNSPEHELFQKGNLLFNFNLAKNHIRKENEVIIFEGYMDVLAAYQAGIKNTVATLGTALSSNQAKLLKRYIDTVILCYDADNAGINASYQAANLLQQIGCEVRIAHVQENMDPDDYIKTFGSEQFKQQVISVSDTFFKFYMKYKKRDYNLSVDSERIAYIETIVQQLASIESTIEREYYVKEIADEFNLSTDIIHHDIEKYKKRNNHHFKDKSSKNSNTISNVNNYHKRMMLLPAYRNAEKLLLAHMLRHPYLIEKVQQKLGVSFNIDEHKIILTHLYALYEEKNEIDVSELVDKVTDPELKRIITELAIMPTNETIIEQEINDYINIIQTEATEITYLRALKQKQKEEKNPILAAQIGLEIIDIEKQLKHMK</sequence>
<dbReference type="InterPro" id="IPR050219">
    <property type="entry name" value="DnaG_primase"/>
</dbReference>